<keyword evidence="6" id="KW-0411">Iron-sulfur</keyword>
<comment type="cofactor">
    <cofactor evidence="1">
        <name>[3Fe-4S] cluster</name>
        <dbReference type="ChEBI" id="CHEBI:21137"/>
    </cofactor>
</comment>
<dbReference type="PANTHER" id="PTHR36923:SF3">
    <property type="entry name" value="FERREDOXIN"/>
    <property type="match status" value="1"/>
</dbReference>
<dbReference type="PANTHER" id="PTHR36923">
    <property type="entry name" value="FERREDOXIN"/>
    <property type="match status" value="1"/>
</dbReference>
<dbReference type="Proteomes" id="UP001214441">
    <property type="component" value="Unassembled WGS sequence"/>
</dbReference>
<dbReference type="SUPFAM" id="SSF54862">
    <property type="entry name" value="4Fe-4S ferredoxins"/>
    <property type="match status" value="1"/>
</dbReference>
<gene>
    <name evidence="8" type="ORF">NMN56_040995</name>
</gene>
<accession>A0ABT7AA58</accession>
<keyword evidence="3" id="KW-0479">Metal-binding</keyword>
<keyword evidence="2" id="KW-0813">Transport</keyword>
<keyword evidence="7" id="KW-0003">3Fe-4S</keyword>
<evidence type="ECO:0000256" key="5">
    <source>
        <dbReference type="ARBA" id="ARBA00023004"/>
    </source>
</evidence>
<proteinExistence type="predicted"/>
<dbReference type="Gene3D" id="3.30.70.20">
    <property type="match status" value="1"/>
</dbReference>
<keyword evidence="5" id="KW-0408">Iron</keyword>
<sequence length="67" mass="7280">MSVLRVTANSDTCAVSSLCVYRLPGVFDQDEDGLVVVLDETPGSDLHDEVRRAARGCPTKSIRVTEE</sequence>
<dbReference type="Pfam" id="PF13459">
    <property type="entry name" value="Fer4_15"/>
    <property type="match status" value="1"/>
</dbReference>
<evidence type="ECO:0000313" key="9">
    <source>
        <dbReference type="Proteomes" id="UP001214441"/>
    </source>
</evidence>
<evidence type="ECO:0000256" key="2">
    <source>
        <dbReference type="ARBA" id="ARBA00022448"/>
    </source>
</evidence>
<keyword evidence="4" id="KW-0249">Electron transport</keyword>
<name>A0ABT7AA58_9ACTN</name>
<organism evidence="8 9">
    <name type="scientific">Streptomyces iconiensis</name>
    <dbReference type="NCBI Taxonomy" id="1384038"/>
    <lineage>
        <taxon>Bacteria</taxon>
        <taxon>Bacillati</taxon>
        <taxon>Actinomycetota</taxon>
        <taxon>Actinomycetes</taxon>
        <taxon>Kitasatosporales</taxon>
        <taxon>Streptomycetaceae</taxon>
        <taxon>Streptomyces</taxon>
    </lineage>
</organism>
<evidence type="ECO:0000256" key="4">
    <source>
        <dbReference type="ARBA" id="ARBA00022982"/>
    </source>
</evidence>
<dbReference type="RefSeq" id="WP_274044776.1">
    <property type="nucleotide sequence ID" value="NZ_JANCPR020000078.1"/>
</dbReference>
<evidence type="ECO:0000256" key="6">
    <source>
        <dbReference type="ARBA" id="ARBA00023014"/>
    </source>
</evidence>
<keyword evidence="9" id="KW-1185">Reference proteome</keyword>
<evidence type="ECO:0000313" key="8">
    <source>
        <dbReference type="EMBL" id="MDJ1138229.1"/>
    </source>
</evidence>
<dbReference type="InterPro" id="IPR051269">
    <property type="entry name" value="Fe-S_cluster_ET"/>
</dbReference>
<evidence type="ECO:0000256" key="3">
    <source>
        <dbReference type="ARBA" id="ARBA00022723"/>
    </source>
</evidence>
<comment type="caution">
    <text evidence="8">The sequence shown here is derived from an EMBL/GenBank/DDBJ whole genome shotgun (WGS) entry which is preliminary data.</text>
</comment>
<reference evidence="8 9" key="1">
    <citation type="submission" date="2023-05" db="EMBL/GenBank/DDBJ databases">
        <title>Streptantibioticus silvisoli sp. nov., acidotolerant actinomycetes 1 from pine litter.</title>
        <authorList>
            <person name="Swiecimska M."/>
            <person name="Golinska P."/>
            <person name="Sangal V."/>
            <person name="Wachnowicz B."/>
            <person name="Goodfellow M."/>
        </authorList>
    </citation>
    <scope>NUCLEOTIDE SEQUENCE [LARGE SCALE GENOMIC DNA]</scope>
    <source>
        <strain evidence="8 9">DSM 42109</strain>
    </source>
</reference>
<evidence type="ECO:0000256" key="1">
    <source>
        <dbReference type="ARBA" id="ARBA00001927"/>
    </source>
</evidence>
<dbReference type="EMBL" id="JANCPR020000078">
    <property type="protein sequence ID" value="MDJ1138229.1"/>
    <property type="molecule type" value="Genomic_DNA"/>
</dbReference>
<evidence type="ECO:0000256" key="7">
    <source>
        <dbReference type="ARBA" id="ARBA00023291"/>
    </source>
</evidence>
<protein>
    <submittedName>
        <fullName evidence="8">Ferredoxin</fullName>
    </submittedName>
</protein>